<keyword evidence="3" id="KW-1185">Reference proteome</keyword>
<organism evidence="2 3">
    <name type="scientific">Geobacter soli</name>
    <dbReference type="NCBI Taxonomy" id="1510391"/>
    <lineage>
        <taxon>Bacteria</taxon>
        <taxon>Pseudomonadati</taxon>
        <taxon>Thermodesulfobacteriota</taxon>
        <taxon>Desulfuromonadia</taxon>
        <taxon>Geobacterales</taxon>
        <taxon>Geobacteraceae</taxon>
        <taxon>Geobacter</taxon>
    </lineage>
</organism>
<sequence length="220" mass="24251">MIRKLFTGPLLGLCGLLAACAIITVNVYFPEKAVKEAYKSLDDMLLGREGEQKPAPDRKPAEGQPPADKPQSRLWNSLPSLSLVTEAWAADDYADQLAVELSSMPEVLKAYDEMRARLPKLDQLRAQGVVGETNQGLVTMRDAAKAAPGDDAVVKAENDNRKTVITGMARAIIRLNKQKESKQALGQVLPKAAATYADTRREEARPGWWIQLQNGRWVQK</sequence>
<dbReference type="PROSITE" id="PS51257">
    <property type="entry name" value="PROKAR_LIPOPROTEIN"/>
    <property type="match status" value="1"/>
</dbReference>
<feature type="region of interest" description="Disordered" evidence="1">
    <location>
        <begin position="49"/>
        <end position="74"/>
    </location>
</feature>
<evidence type="ECO:0008006" key="4">
    <source>
        <dbReference type="Google" id="ProtNLM"/>
    </source>
</evidence>
<evidence type="ECO:0000256" key="1">
    <source>
        <dbReference type="SAM" id="MobiDB-lite"/>
    </source>
</evidence>
<dbReference type="AlphaFoldDB" id="A0A0C1TRQ5"/>
<name>A0A0C1TRQ5_9BACT</name>
<comment type="caution">
    <text evidence="2">The sequence shown here is derived from an EMBL/GenBank/DDBJ whole genome shotgun (WGS) entry which is preliminary data.</text>
</comment>
<reference evidence="2 3" key="1">
    <citation type="submission" date="2015-01" db="EMBL/GenBank/DDBJ databases">
        <title>Genome sequence of the anaerobic bacterium Geobacter soli GSS01, a dissimilatory Fe(III) reducer from soil.</title>
        <authorList>
            <person name="Yang G."/>
            <person name="Zhou S."/>
        </authorList>
    </citation>
    <scope>NUCLEOTIDE SEQUENCE [LARGE SCALE GENOMIC DNA]</scope>
    <source>
        <strain evidence="2 3">GSS01</strain>
    </source>
</reference>
<feature type="compositionally biased region" description="Basic and acidic residues" evidence="1">
    <location>
        <begin position="49"/>
        <end position="61"/>
    </location>
</feature>
<dbReference type="RefSeq" id="WP_039646930.1">
    <property type="nucleotide sequence ID" value="NZ_JXBL01000001.1"/>
</dbReference>
<proteinExistence type="predicted"/>
<gene>
    <name evidence="2" type="ORF">SE37_12820</name>
</gene>
<dbReference type="Pfam" id="PF07027">
    <property type="entry name" value="DUF1318"/>
    <property type="match status" value="1"/>
</dbReference>
<evidence type="ECO:0000313" key="2">
    <source>
        <dbReference type="EMBL" id="KIE43449.1"/>
    </source>
</evidence>
<protein>
    <recommendedName>
        <fullName evidence="4">Lipoprotein</fullName>
    </recommendedName>
</protein>
<dbReference type="Proteomes" id="UP000031433">
    <property type="component" value="Unassembled WGS sequence"/>
</dbReference>
<evidence type="ECO:0000313" key="3">
    <source>
        <dbReference type="Proteomes" id="UP000031433"/>
    </source>
</evidence>
<dbReference type="EMBL" id="JXBL01000001">
    <property type="protein sequence ID" value="KIE43449.1"/>
    <property type="molecule type" value="Genomic_DNA"/>
</dbReference>
<dbReference type="InterPro" id="IPR008309">
    <property type="entry name" value="YdbL"/>
</dbReference>
<accession>A0A0C1TRQ5</accession>